<name>A0ABS8WTZ6_DATST</name>
<protein>
    <submittedName>
        <fullName evidence="1">Uncharacterized protein</fullName>
    </submittedName>
</protein>
<comment type="caution">
    <text evidence="1">The sequence shown here is derived from an EMBL/GenBank/DDBJ whole genome shotgun (WGS) entry which is preliminary data.</text>
</comment>
<gene>
    <name evidence="1" type="ORF">HAX54_006345</name>
</gene>
<sequence length="51" mass="5521">DIVRYFEPHFPVTEGLTHPRVMTLITQNSSFIFGPRAGALAADGGGPNDHL</sequence>
<reference evidence="1 2" key="1">
    <citation type="journal article" date="2021" name="BMC Genomics">
        <title>Datura genome reveals duplications of psychoactive alkaloid biosynthetic genes and high mutation rate following tissue culture.</title>
        <authorList>
            <person name="Rajewski A."/>
            <person name="Carter-House D."/>
            <person name="Stajich J."/>
            <person name="Litt A."/>
        </authorList>
    </citation>
    <scope>NUCLEOTIDE SEQUENCE [LARGE SCALE GENOMIC DNA]</scope>
    <source>
        <strain evidence="1">AR-01</strain>
    </source>
</reference>
<dbReference type="Proteomes" id="UP000823775">
    <property type="component" value="Unassembled WGS sequence"/>
</dbReference>
<accession>A0ABS8WTZ6</accession>
<evidence type="ECO:0000313" key="1">
    <source>
        <dbReference type="EMBL" id="MCE3216400.1"/>
    </source>
</evidence>
<organism evidence="1 2">
    <name type="scientific">Datura stramonium</name>
    <name type="common">Jimsonweed</name>
    <name type="synonym">Common thornapple</name>
    <dbReference type="NCBI Taxonomy" id="4076"/>
    <lineage>
        <taxon>Eukaryota</taxon>
        <taxon>Viridiplantae</taxon>
        <taxon>Streptophyta</taxon>
        <taxon>Embryophyta</taxon>
        <taxon>Tracheophyta</taxon>
        <taxon>Spermatophyta</taxon>
        <taxon>Magnoliopsida</taxon>
        <taxon>eudicotyledons</taxon>
        <taxon>Gunneridae</taxon>
        <taxon>Pentapetalae</taxon>
        <taxon>asterids</taxon>
        <taxon>lamiids</taxon>
        <taxon>Solanales</taxon>
        <taxon>Solanaceae</taxon>
        <taxon>Solanoideae</taxon>
        <taxon>Datureae</taxon>
        <taxon>Datura</taxon>
    </lineage>
</organism>
<dbReference type="EMBL" id="JACEIK010013186">
    <property type="protein sequence ID" value="MCE3216400.1"/>
    <property type="molecule type" value="Genomic_DNA"/>
</dbReference>
<keyword evidence="2" id="KW-1185">Reference proteome</keyword>
<feature type="non-terminal residue" evidence="1">
    <location>
        <position position="1"/>
    </location>
</feature>
<evidence type="ECO:0000313" key="2">
    <source>
        <dbReference type="Proteomes" id="UP000823775"/>
    </source>
</evidence>
<proteinExistence type="predicted"/>